<feature type="transmembrane region" description="Helical" evidence="6">
    <location>
        <begin position="224"/>
        <end position="245"/>
    </location>
</feature>
<dbReference type="PATRIC" id="fig|28128.5.peg.2393"/>
<feature type="transmembrane region" description="Helical" evidence="6">
    <location>
        <begin position="265"/>
        <end position="284"/>
    </location>
</feature>
<accession>A0A133PWA5</accession>
<keyword evidence="8" id="KW-1185">Reference proteome</keyword>
<comment type="subcellular location">
    <subcellularLocation>
        <location evidence="1">Cell membrane</location>
        <topology evidence="1">Multi-pass membrane protein</topology>
    </subcellularLocation>
</comment>
<feature type="transmembrane region" description="Helical" evidence="6">
    <location>
        <begin position="126"/>
        <end position="148"/>
    </location>
</feature>
<dbReference type="eggNOG" id="COG2244">
    <property type="taxonomic scope" value="Bacteria"/>
</dbReference>
<keyword evidence="4 6" id="KW-1133">Transmembrane helix</keyword>
<keyword evidence="3 6" id="KW-0812">Transmembrane</keyword>
<feature type="transmembrane region" description="Helical" evidence="6">
    <location>
        <begin position="335"/>
        <end position="351"/>
    </location>
</feature>
<keyword evidence="5 6" id="KW-0472">Membrane</keyword>
<keyword evidence="2" id="KW-1003">Cell membrane</keyword>
<evidence type="ECO:0000256" key="5">
    <source>
        <dbReference type="ARBA" id="ARBA00023136"/>
    </source>
</evidence>
<evidence type="ECO:0000256" key="2">
    <source>
        <dbReference type="ARBA" id="ARBA00022475"/>
    </source>
</evidence>
<feature type="transmembrane region" description="Helical" evidence="6">
    <location>
        <begin position="429"/>
        <end position="447"/>
    </location>
</feature>
<feature type="transmembrane region" description="Helical" evidence="6">
    <location>
        <begin position="453"/>
        <end position="474"/>
    </location>
</feature>
<evidence type="ECO:0000256" key="4">
    <source>
        <dbReference type="ARBA" id="ARBA00022989"/>
    </source>
</evidence>
<organism evidence="7 8">
    <name type="scientific">Prevotella corporis</name>
    <dbReference type="NCBI Taxonomy" id="28128"/>
    <lineage>
        <taxon>Bacteria</taxon>
        <taxon>Pseudomonadati</taxon>
        <taxon>Bacteroidota</taxon>
        <taxon>Bacteroidia</taxon>
        <taxon>Bacteroidales</taxon>
        <taxon>Prevotellaceae</taxon>
        <taxon>Prevotella</taxon>
    </lineage>
</organism>
<feature type="transmembrane region" description="Helical" evidence="6">
    <location>
        <begin position="94"/>
        <end position="114"/>
    </location>
</feature>
<feature type="transmembrane region" description="Helical" evidence="6">
    <location>
        <begin position="305"/>
        <end position="329"/>
    </location>
</feature>
<dbReference type="EMBL" id="LRQG01000216">
    <property type="protein sequence ID" value="KXA33742.1"/>
    <property type="molecule type" value="Genomic_DNA"/>
</dbReference>
<feature type="transmembrane region" description="Helical" evidence="6">
    <location>
        <begin position="372"/>
        <end position="393"/>
    </location>
</feature>
<proteinExistence type="predicted"/>
<dbReference type="AlphaFoldDB" id="A0A133PWA5"/>
<evidence type="ECO:0000256" key="6">
    <source>
        <dbReference type="SAM" id="Phobius"/>
    </source>
</evidence>
<gene>
    <name evidence="7" type="ORF">HMPREF3226_02319</name>
</gene>
<feature type="transmembrane region" description="Helical" evidence="6">
    <location>
        <begin position="184"/>
        <end position="204"/>
    </location>
</feature>
<evidence type="ECO:0000313" key="7">
    <source>
        <dbReference type="EMBL" id="KXA33742.1"/>
    </source>
</evidence>
<protein>
    <submittedName>
        <fullName evidence="7">Polysaccharide biosynthesis protein</fullName>
    </submittedName>
</protein>
<dbReference type="OrthoDB" id="9769862at2"/>
<dbReference type="Proteomes" id="UP000070533">
    <property type="component" value="Unassembled WGS sequence"/>
</dbReference>
<evidence type="ECO:0000313" key="8">
    <source>
        <dbReference type="Proteomes" id="UP000070533"/>
    </source>
</evidence>
<comment type="caution">
    <text evidence="7">The sequence shown here is derived from an EMBL/GenBank/DDBJ whole genome shotgun (WGS) entry which is preliminary data.</text>
</comment>
<dbReference type="InterPro" id="IPR050833">
    <property type="entry name" value="Poly_Biosynth_Transport"/>
</dbReference>
<dbReference type="PANTHER" id="PTHR30250:SF11">
    <property type="entry name" value="O-ANTIGEN TRANSPORTER-RELATED"/>
    <property type="match status" value="1"/>
</dbReference>
<dbReference type="RefSeq" id="WP_060941187.1">
    <property type="nucleotide sequence ID" value="NZ_KQ957316.1"/>
</dbReference>
<evidence type="ECO:0000256" key="1">
    <source>
        <dbReference type="ARBA" id="ARBA00004651"/>
    </source>
</evidence>
<dbReference type="STRING" id="28128.HMPREF3226_02319"/>
<evidence type="ECO:0000256" key="3">
    <source>
        <dbReference type="ARBA" id="ARBA00022692"/>
    </source>
</evidence>
<dbReference type="Pfam" id="PF13440">
    <property type="entry name" value="Polysacc_synt_3"/>
    <property type="match status" value="1"/>
</dbReference>
<dbReference type="PANTHER" id="PTHR30250">
    <property type="entry name" value="PST FAMILY PREDICTED COLANIC ACID TRANSPORTER"/>
    <property type="match status" value="1"/>
</dbReference>
<sequence length="498" mass="55402">MKKNDSYNHILRYTGLFGGVQGLNILVGIVRNKLVAMILGPDGMGLISLFNSTIKLVSDSTNFGVSVSAVKNISEDLDSGDEQMLEEHIKFVRSFSLLVGLLGMILCMALSPFLSKFTFSWDGHTLHFVFLSPIVALLAITGGELAILKGLRELKGMAVISIYNVIGALVTTIPLYYFFKEAAIVPSLVLMALIQMILTLFYSYKLYPLRLHYKWSFLTKGFSIIRLGIAFVLAGILGSGADFLIRSYINNVASIEMVGYYNAAYMMSMTYVGMVFAAMETDFFPRLSGSANHSFTFNQTVSRQIEVMLLLVSPLLVVFSLCLPILLPLLYTGKFMPALGMIQAIVIAMYFRALKLPIQYIPLAKGDSLSYLLLEGIYDLLLVVFVIFCFNRFGLPGAGWGITLAGIMDFVVVVVYARLHYDYKPTYNVLLYSTIQIPIGILVYFCAVSKNPIVYWGVGAMLFLISGATSISILRTKTNLWRSLLRKINKRFGYHGED</sequence>
<feature type="transmembrane region" description="Helical" evidence="6">
    <location>
        <begin position="399"/>
        <end position="417"/>
    </location>
</feature>
<reference evidence="8" key="1">
    <citation type="submission" date="2016-01" db="EMBL/GenBank/DDBJ databases">
        <authorList>
            <person name="Mitreva M."/>
            <person name="Pepin K.H."/>
            <person name="Mihindukulasuriya K.A."/>
            <person name="Fulton R."/>
            <person name="Fronick C."/>
            <person name="O'Laughlin M."/>
            <person name="Miner T."/>
            <person name="Herter B."/>
            <person name="Rosa B.A."/>
            <person name="Cordes M."/>
            <person name="Tomlinson C."/>
            <person name="Wollam A."/>
            <person name="Palsikar V.B."/>
            <person name="Mardis E.R."/>
            <person name="Wilson R.K."/>
        </authorList>
    </citation>
    <scope>NUCLEOTIDE SEQUENCE [LARGE SCALE GENOMIC DNA]</scope>
    <source>
        <strain evidence="8">MJR7716</strain>
    </source>
</reference>
<feature type="transmembrane region" description="Helical" evidence="6">
    <location>
        <begin position="160"/>
        <end position="178"/>
    </location>
</feature>
<dbReference type="GO" id="GO:0005886">
    <property type="term" value="C:plasma membrane"/>
    <property type="evidence" value="ECO:0007669"/>
    <property type="project" value="UniProtKB-SubCell"/>
</dbReference>
<name>A0A133PWA5_9BACT</name>